<dbReference type="Gene3D" id="3.60.15.10">
    <property type="entry name" value="Ribonuclease Z/Hydroxyacylglutathione hydrolase-like"/>
    <property type="match status" value="1"/>
</dbReference>
<comment type="catalytic activity">
    <reaction evidence="8">
        <text>Endonucleolytic cleavage of RNA, removing extra 3' nucleotides from tRNA precursor, generating 3' termini of tRNAs. A 3'-hydroxy group is left at the tRNA terminus and a 5'-phosphoryl group is left at the trailer molecule.</text>
        <dbReference type="EC" id="3.1.26.11"/>
    </reaction>
</comment>
<accession>A0ABP7N2I8</accession>
<dbReference type="HAMAP" id="MF_01818">
    <property type="entry name" value="RNase_Z_BN"/>
    <property type="match status" value="1"/>
</dbReference>
<reference evidence="10" key="1">
    <citation type="journal article" date="2019" name="Int. J. Syst. Evol. Microbiol.">
        <title>The Global Catalogue of Microorganisms (GCM) 10K type strain sequencing project: providing services to taxonomists for standard genome sequencing and annotation.</title>
        <authorList>
            <consortium name="The Broad Institute Genomics Platform"/>
            <consortium name="The Broad Institute Genome Sequencing Center for Infectious Disease"/>
            <person name="Wu L."/>
            <person name="Ma J."/>
        </authorList>
    </citation>
    <scope>NUCLEOTIDE SEQUENCE [LARGE SCALE GENOMIC DNA]</scope>
    <source>
        <strain evidence="10">JCM 17551</strain>
    </source>
</reference>
<protein>
    <recommendedName>
        <fullName evidence="8">Ribonuclease Z</fullName>
        <shortName evidence="8">RNase Z</shortName>
        <ecNumber evidence="8">3.1.26.11</ecNumber>
    </recommendedName>
    <alternativeName>
        <fullName evidence="8">tRNA 3 endonuclease</fullName>
    </alternativeName>
    <alternativeName>
        <fullName evidence="8">tRNase Z</fullName>
    </alternativeName>
</protein>
<evidence type="ECO:0000256" key="3">
    <source>
        <dbReference type="ARBA" id="ARBA00022722"/>
    </source>
</evidence>
<feature type="binding site" evidence="8">
    <location>
        <position position="87"/>
    </location>
    <ligand>
        <name>Zn(2+)</name>
        <dbReference type="ChEBI" id="CHEBI:29105"/>
        <label>1</label>
        <note>catalytic</note>
    </ligand>
</feature>
<keyword evidence="7 8" id="KW-0862">Zinc</keyword>
<sequence length="343" mass="37692">MLGLRCILLTHFDETFYILAFYYMQIQFLGTSSGTPTKARNVSGLAIKKTNSKSWCLVDCGEGTQHRLLETNLTLKNLQAIFITHIHGDHCYGLPGVLASAAMAGRTAPLWLVAPAKIRSFVEGVIASTELWLNFEIQFVDVAEASSLPADLDFKLEVIQLSHRVPSFGYAFSEKVSGRKLDADQLRKDGVPSGPLWGQLQQGRSVTLDDGRVISGEDYFLPARVSRKIIIAGDNDNPDLLSEAMKNAHVLVHEATYTHDVLEKIGPGPQHSSAKLVADSAEKNELQNLVLTHFSPRYGAQTDSAMSINDIENEARNSYSGHLFLANDLDCFELQTDGSLAKV</sequence>
<keyword evidence="4 8" id="KW-0479">Metal-binding</keyword>
<dbReference type="InterPro" id="IPR013471">
    <property type="entry name" value="RNase_Z/BN"/>
</dbReference>
<feature type="binding site" evidence="8">
    <location>
        <position position="85"/>
    </location>
    <ligand>
        <name>Zn(2+)</name>
        <dbReference type="ChEBI" id="CHEBI:29105"/>
        <label>1</label>
        <note>catalytic</note>
    </ligand>
</feature>
<feature type="binding site" evidence="8">
    <location>
        <position position="293"/>
    </location>
    <ligand>
        <name>Zn(2+)</name>
        <dbReference type="ChEBI" id="CHEBI:29105"/>
        <label>2</label>
        <note>catalytic</note>
    </ligand>
</feature>
<dbReference type="InterPro" id="IPR036866">
    <property type="entry name" value="RibonucZ/Hydroxyglut_hydro"/>
</dbReference>
<dbReference type="EC" id="3.1.26.11" evidence="8"/>
<dbReference type="Pfam" id="PF23023">
    <property type="entry name" value="Anti-Pycsar_Apyc1"/>
    <property type="match status" value="1"/>
</dbReference>
<evidence type="ECO:0000256" key="7">
    <source>
        <dbReference type="ARBA" id="ARBA00022833"/>
    </source>
</evidence>
<keyword evidence="3 8" id="KW-0540">Nuclease</keyword>
<comment type="cofactor">
    <cofactor evidence="8">
        <name>Zn(2+)</name>
        <dbReference type="ChEBI" id="CHEBI:29105"/>
    </cofactor>
    <text evidence="8">Binds 2 Zn(2+) ions.</text>
</comment>
<feature type="binding site" evidence="8">
    <location>
        <position position="163"/>
    </location>
    <ligand>
        <name>Zn(2+)</name>
        <dbReference type="ChEBI" id="CHEBI:29105"/>
        <label>1</label>
        <note>catalytic</note>
    </ligand>
</feature>
<comment type="function">
    <text evidence="8">Zinc phosphodiesterase, which displays some tRNA 3'-processing endonuclease activity. Probably involved in tRNA maturation, by removing a 3'-trailer from precursor tRNA.</text>
</comment>
<name>A0ABP7N2I8_9GAMM</name>
<gene>
    <name evidence="8" type="primary">rnz</name>
    <name evidence="9" type="ORF">GCM10022277_34820</name>
</gene>
<proteinExistence type="inferred from homology"/>
<dbReference type="NCBIfam" id="NF000801">
    <property type="entry name" value="PRK00055.1-3"/>
    <property type="match status" value="1"/>
</dbReference>
<evidence type="ECO:0000313" key="10">
    <source>
        <dbReference type="Proteomes" id="UP001501565"/>
    </source>
</evidence>
<evidence type="ECO:0000313" key="9">
    <source>
        <dbReference type="EMBL" id="GAA3935331.1"/>
    </source>
</evidence>
<evidence type="ECO:0000256" key="1">
    <source>
        <dbReference type="ARBA" id="ARBA00011738"/>
    </source>
</evidence>
<evidence type="ECO:0000256" key="8">
    <source>
        <dbReference type="HAMAP-Rule" id="MF_01818"/>
    </source>
</evidence>
<keyword evidence="2 8" id="KW-0819">tRNA processing</keyword>
<evidence type="ECO:0000256" key="5">
    <source>
        <dbReference type="ARBA" id="ARBA00022759"/>
    </source>
</evidence>
<comment type="similarity">
    <text evidence="8">Belongs to the RNase Z family.</text>
</comment>
<dbReference type="PANTHER" id="PTHR46018:SF2">
    <property type="entry name" value="ZINC PHOSPHODIESTERASE ELAC PROTEIN 1"/>
    <property type="match status" value="1"/>
</dbReference>
<feature type="active site" description="Proton acceptor" evidence="8">
    <location>
        <position position="89"/>
    </location>
</feature>
<dbReference type="CDD" id="cd07717">
    <property type="entry name" value="RNaseZ_ZiPD-like_MBL-fold"/>
    <property type="match status" value="1"/>
</dbReference>
<dbReference type="Proteomes" id="UP001501565">
    <property type="component" value="Unassembled WGS sequence"/>
</dbReference>
<keyword evidence="6 8" id="KW-0378">Hydrolase</keyword>
<comment type="caution">
    <text evidence="9">The sequence shown here is derived from an EMBL/GenBank/DDBJ whole genome shotgun (WGS) entry which is preliminary data.</text>
</comment>
<dbReference type="PANTHER" id="PTHR46018">
    <property type="entry name" value="ZINC PHOSPHODIESTERASE ELAC PROTEIN 1"/>
    <property type="match status" value="1"/>
</dbReference>
<dbReference type="EMBL" id="BAABBN010000012">
    <property type="protein sequence ID" value="GAA3935331.1"/>
    <property type="molecule type" value="Genomic_DNA"/>
</dbReference>
<evidence type="ECO:0000256" key="6">
    <source>
        <dbReference type="ARBA" id="ARBA00022801"/>
    </source>
</evidence>
<evidence type="ECO:0000256" key="2">
    <source>
        <dbReference type="ARBA" id="ARBA00022694"/>
    </source>
</evidence>
<keyword evidence="10" id="KW-1185">Reference proteome</keyword>
<keyword evidence="5 8" id="KW-0255">Endonuclease</keyword>
<feature type="binding site" evidence="8">
    <location>
        <position position="89"/>
    </location>
    <ligand>
        <name>Zn(2+)</name>
        <dbReference type="ChEBI" id="CHEBI:29105"/>
        <label>2</label>
        <note>catalytic</note>
    </ligand>
</feature>
<feature type="binding site" evidence="8">
    <location>
        <position position="90"/>
    </location>
    <ligand>
        <name>Zn(2+)</name>
        <dbReference type="ChEBI" id="CHEBI:29105"/>
        <label>2</label>
        <note>catalytic</note>
    </ligand>
</feature>
<feature type="binding site" evidence="8">
    <location>
        <position position="234"/>
    </location>
    <ligand>
        <name>Zn(2+)</name>
        <dbReference type="ChEBI" id="CHEBI:29105"/>
        <label>1</label>
        <note>catalytic</note>
    </ligand>
</feature>
<evidence type="ECO:0000256" key="4">
    <source>
        <dbReference type="ARBA" id="ARBA00022723"/>
    </source>
</evidence>
<organism evidence="9 10">
    <name type="scientific">Litoribacillus peritrichatus</name>
    <dbReference type="NCBI Taxonomy" id="718191"/>
    <lineage>
        <taxon>Bacteria</taxon>
        <taxon>Pseudomonadati</taxon>
        <taxon>Pseudomonadota</taxon>
        <taxon>Gammaproteobacteria</taxon>
        <taxon>Oceanospirillales</taxon>
        <taxon>Oceanospirillaceae</taxon>
        <taxon>Litoribacillus</taxon>
    </lineage>
</organism>
<feature type="binding site" evidence="8">
    <location>
        <position position="234"/>
    </location>
    <ligand>
        <name>Zn(2+)</name>
        <dbReference type="ChEBI" id="CHEBI:29105"/>
        <label>2</label>
        <note>catalytic</note>
    </ligand>
</feature>
<dbReference type="SUPFAM" id="SSF56281">
    <property type="entry name" value="Metallo-hydrolase/oxidoreductase"/>
    <property type="match status" value="1"/>
</dbReference>
<comment type="subunit">
    <text evidence="1 8">Homodimer.</text>
</comment>